<organism evidence="1 2">
    <name type="scientific">Meloidogyne hapla</name>
    <name type="common">Root-knot nematode worm</name>
    <dbReference type="NCBI Taxonomy" id="6305"/>
    <lineage>
        <taxon>Eukaryota</taxon>
        <taxon>Metazoa</taxon>
        <taxon>Ecdysozoa</taxon>
        <taxon>Nematoda</taxon>
        <taxon>Chromadorea</taxon>
        <taxon>Rhabditida</taxon>
        <taxon>Tylenchina</taxon>
        <taxon>Tylenchomorpha</taxon>
        <taxon>Tylenchoidea</taxon>
        <taxon>Meloidogynidae</taxon>
        <taxon>Meloidogyninae</taxon>
        <taxon>Meloidogyne</taxon>
    </lineage>
</organism>
<evidence type="ECO:0000313" key="2">
    <source>
        <dbReference type="WBParaSite" id="MhA1_Contig18.frz3.gene19"/>
    </source>
</evidence>
<name>A0A1I8BB44_MELHA</name>
<accession>A0A1I8BB44</accession>
<proteinExistence type="predicted"/>
<evidence type="ECO:0000313" key="1">
    <source>
        <dbReference type="Proteomes" id="UP000095281"/>
    </source>
</evidence>
<dbReference type="WBParaSite" id="MhA1_Contig18.frz3.gene19">
    <property type="protein sequence ID" value="MhA1_Contig18.frz3.gene19"/>
    <property type="gene ID" value="MhA1_Contig18.frz3.gene19"/>
</dbReference>
<reference evidence="2" key="1">
    <citation type="submission" date="2016-11" db="UniProtKB">
        <authorList>
            <consortium name="WormBaseParasite"/>
        </authorList>
    </citation>
    <scope>IDENTIFICATION</scope>
</reference>
<dbReference type="AlphaFoldDB" id="A0A1I8BB44"/>
<dbReference type="Proteomes" id="UP000095281">
    <property type="component" value="Unplaced"/>
</dbReference>
<protein>
    <submittedName>
        <fullName evidence="2">Uncharacterized protein</fullName>
    </submittedName>
</protein>
<keyword evidence="1" id="KW-1185">Reference proteome</keyword>
<sequence>MDSNSANLTQENKTIDTSLTSSEDEFIYLNGTKSKETMTSKMDLIPKMGKNKGYFDFIFFLILLYEDVKISIKAEKGANDRFKDLFKNKNANIDNKKFLNLTKMDSNSTNLTQENMTLDTSLTSSEDEFVYLNGTKSKGTMTSKMDLIPKKEKNKGKIVNPPTNNEQFNNINTRLDKIIGILERDEPEARAQVIQLF</sequence>